<reference evidence="2 3" key="2">
    <citation type="submission" date="2018-09" db="EMBL/GenBank/DDBJ databases">
        <title>Genome of Sphaerochaeta halotolerans strain 4-11.</title>
        <authorList>
            <person name="Nazina T.N."/>
            <person name="Sokolova D.S."/>
        </authorList>
    </citation>
    <scope>NUCLEOTIDE SEQUENCE [LARGE SCALE GENOMIC DNA]</scope>
    <source>
        <strain evidence="2 3">4-11</strain>
    </source>
</reference>
<keyword evidence="3" id="KW-1185">Reference proteome</keyword>
<feature type="transmembrane region" description="Helical" evidence="1">
    <location>
        <begin position="152"/>
        <end position="172"/>
    </location>
</feature>
<keyword evidence="1" id="KW-1133">Transmembrane helix</keyword>
<feature type="transmembrane region" description="Helical" evidence="1">
    <location>
        <begin position="386"/>
        <end position="409"/>
    </location>
</feature>
<feature type="transmembrane region" description="Helical" evidence="1">
    <location>
        <begin position="345"/>
        <end position="374"/>
    </location>
</feature>
<feature type="transmembrane region" description="Helical" evidence="1">
    <location>
        <begin position="270"/>
        <end position="290"/>
    </location>
</feature>
<keyword evidence="1" id="KW-0812">Transmembrane</keyword>
<evidence type="ECO:0000313" key="2">
    <source>
        <dbReference type="EMBL" id="RFU94248.1"/>
    </source>
</evidence>
<gene>
    <name evidence="2" type="ORF">DYP60_10705</name>
</gene>
<dbReference type="EMBL" id="QUWK01000011">
    <property type="protein sequence ID" value="RFU94248.1"/>
    <property type="molecule type" value="Genomic_DNA"/>
</dbReference>
<feature type="transmembrane region" description="Helical" evidence="1">
    <location>
        <begin position="50"/>
        <end position="76"/>
    </location>
</feature>
<name>A0A372MFT9_9SPIR</name>
<evidence type="ECO:0000256" key="1">
    <source>
        <dbReference type="SAM" id="Phobius"/>
    </source>
</evidence>
<dbReference type="Pfam" id="PF07613">
    <property type="entry name" value="DUF1576"/>
    <property type="match status" value="2"/>
</dbReference>
<organism evidence="2 3">
    <name type="scientific">Sphaerochaeta halotolerans</name>
    <dbReference type="NCBI Taxonomy" id="2293840"/>
    <lineage>
        <taxon>Bacteria</taxon>
        <taxon>Pseudomonadati</taxon>
        <taxon>Spirochaetota</taxon>
        <taxon>Spirochaetia</taxon>
        <taxon>Spirochaetales</taxon>
        <taxon>Sphaerochaetaceae</taxon>
        <taxon>Sphaerochaeta</taxon>
    </lineage>
</organism>
<feature type="transmembrane region" description="Helical" evidence="1">
    <location>
        <begin position="223"/>
        <end position="241"/>
    </location>
</feature>
<feature type="transmembrane region" description="Helical" evidence="1">
    <location>
        <begin position="321"/>
        <end position="339"/>
    </location>
</feature>
<feature type="transmembrane region" description="Helical" evidence="1">
    <location>
        <begin position="6"/>
        <end position="30"/>
    </location>
</feature>
<comment type="caution">
    <text evidence="2">The sequence shown here is derived from an EMBL/GenBank/DDBJ whole genome shotgun (WGS) entry which is preliminary data.</text>
</comment>
<keyword evidence="1" id="KW-0472">Membrane</keyword>
<evidence type="ECO:0000313" key="3">
    <source>
        <dbReference type="Proteomes" id="UP000264002"/>
    </source>
</evidence>
<feature type="transmembrane region" description="Helical" evidence="1">
    <location>
        <begin position="184"/>
        <end position="203"/>
    </location>
</feature>
<dbReference type="AlphaFoldDB" id="A0A372MFT9"/>
<dbReference type="InterPro" id="IPR011470">
    <property type="entry name" value="DUF1576"/>
</dbReference>
<proteinExistence type="predicted"/>
<feature type="transmembrane region" description="Helical" evidence="1">
    <location>
        <begin position="125"/>
        <end position="146"/>
    </location>
</feature>
<dbReference type="Proteomes" id="UP000264002">
    <property type="component" value="Unassembled WGS sequence"/>
</dbReference>
<protein>
    <submittedName>
        <fullName evidence="2">DUF1576 domain-containing protein</fullName>
    </submittedName>
</protein>
<feature type="transmembrane region" description="Helical" evidence="1">
    <location>
        <begin position="88"/>
        <end position="113"/>
    </location>
</feature>
<dbReference type="RefSeq" id="WP_117331002.1">
    <property type="nucleotide sequence ID" value="NZ_QUWK01000011.1"/>
</dbReference>
<feature type="transmembrane region" description="Helical" evidence="1">
    <location>
        <begin position="296"/>
        <end position="314"/>
    </location>
</feature>
<sequence length="420" mass="44699">MEQSERILYALLIVLISSLMLTAMILEGPLTVLKNTLHLQTQAARLISDFTLHGVGTAMFNAATVGLLAMVLIFHASVSLSGPAVSAILTMMGFSFFGNTLLNSIPLIGGVWLASKLARKTFGSYSLIALFSTALGPLVTYLMFSIGLPLPLSVPLGIIAGLAAGFILPAVAGSMLQLHQGYNLYNVGFSCGFIGLFASNLLIAAGKMEPLTIKWSEEFSLPLFLLIPLFSVMLIVTALFIEKPKQGFQGFLEVQKLSGRLPYDFFDTGYTAGTFLNIGLLGLVFWGYLVIIGAPINGPTIGALFTIIAFGGFGKTLKNTYPVALGVVLSTLLFGKSLVAPGPLLATLFATTLAPITGQFGFFAGLLAGFLHLVMVEATASWHGGLVLYNNGFAGGLTASLFVAILQWYKTNRPEEDFTQ</sequence>
<accession>A0A372MFT9</accession>
<reference evidence="3" key="1">
    <citation type="submission" date="2018-08" db="EMBL/GenBank/DDBJ databases">
        <authorList>
            <person name="Grouzdev D.S."/>
            <person name="Krutkina M.S."/>
        </authorList>
    </citation>
    <scope>NUCLEOTIDE SEQUENCE [LARGE SCALE GENOMIC DNA]</scope>
    <source>
        <strain evidence="3">4-11</strain>
    </source>
</reference>